<feature type="transmembrane region" description="Helical" evidence="1">
    <location>
        <begin position="37"/>
        <end position="57"/>
    </location>
</feature>
<sequence>MVQPSRRARVPVMVAAVCAVSQAALHLLFIGSLPGPTAVLTVVLALACALCAIEVWLRPRPHAWAMMLVLSVTMIVVHIGLGHDGAVTHTAGHHGGHLDERTPLTGFAGLAMSAAMWLALAETVLAAGVLLGVAWRRITPGRNRTCP</sequence>
<evidence type="ECO:0000313" key="2">
    <source>
        <dbReference type="EMBL" id="GII96529.1"/>
    </source>
</evidence>
<proteinExistence type="predicted"/>
<dbReference type="Proteomes" id="UP000606172">
    <property type="component" value="Unassembled WGS sequence"/>
</dbReference>
<dbReference type="AlphaFoldDB" id="A0A919VFW9"/>
<name>A0A919VFW9_9ACTN</name>
<accession>A0A919VFW9</accession>
<keyword evidence="3" id="KW-1185">Reference proteome</keyword>
<evidence type="ECO:0000313" key="3">
    <source>
        <dbReference type="Proteomes" id="UP000606172"/>
    </source>
</evidence>
<feature type="transmembrane region" description="Helical" evidence="1">
    <location>
        <begin position="64"/>
        <end position="81"/>
    </location>
</feature>
<feature type="transmembrane region" description="Helical" evidence="1">
    <location>
        <begin position="12"/>
        <end position="31"/>
    </location>
</feature>
<dbReference type="RefSeq" id="WP_204031523.1">
    <property type="nucleotide sequence ID" value="NZ_BOOW01000045.1"/>
</dbReference>
<feature type="transmembrane region" description="Helical" evidence="1">
    <location>
        <begin position="114"/>
        <end position="135"/>
    </location>
</feature>
<reference evidence="2" key="1">
    <citation type="submission" date="2021-01" db="EMBL/GenBank/DDBJ databases">
        <title>Whole genome shotgun sequence of Sinosporangium siamense NBRC 109515.</title>
        <authorList>
            <person name="Komaki H."/>
            <person name="Tamura T."/>
        </authorList>
    </citation>
    <scope>NUCLEOTIDE SEQUENCE</scope>
    <source>
        <strain evidence="2">NBRC 109515</strain>
    </source>
</reference>
<protein>
    <submittedName>
        <fullName evidence="2">Uncharacterized protein</fullName>
    </submittedName>
</protein>
<comment type="caution">
    <text evidence="2">The sequence shown here is derived from an EMBL/GenBank/DDBJ whole genome shotgun (WGS) entry which is preliminary data.</text>
</comment>
<organism evidence="2 3">
    <name type="scientific">Sinosporangium siamense</name>
    <dbReference type="NCBI Taxonomy" id="1367973"/>
    <lineage>
        <taxon>Bacteria</taxon>
        <taxon>Bacillati</taxon>
        <taxon>Actinomycetota</taxon>
        <taxon>Actinomycetes</taxon>
        <taxon>Streptosporangiales</taxon>
        <taxon>Streptosporangiaceae</taxon>
        <taxon>Sinosporangium</taxon>
    </lineage>
</organism>
<keyword evidence="1" id="KW-0472">Membrane</keyword>
<dbReference type="EMBL" id="BOOW01000045">
    <property type="protein sequence ID" value="GII96529.1"/>
    <property type="molecule type" value="Genomic_DNA"/>
</dbReference>
<keyword evidence="1" id="KW-0812">Transmembrane</keyword>
<evidence type="ECO:0000256" key="1">
    <source>
        <dbReference type="SAM" id="Phobius"/>
    </source>
</evidence>
<keyword evidence="1" id="KW-1133">Transmembrane helix</keyword>
<gene>
    <name evidence="2" type="ORF">Ssi02_67600</name>
</gene>